<dbReference type="AlphaFoldDB" id="A0A1M4V8D7"/>
<evidence type="ECO:0000256" key="1">
    <source>
        <dbReference type="SAM" id="SignalP"/>
    </source>
</evidence>
<protein>
    <recommendedName>
        <fullName evidence="4">Outer membrane protein beta-barrel domain-containing protein</fullName>
    </recommendedName>
</protein>
<dbReference type="RefSeq" id="WP_072860459.1">
    <property type="nucleotide sequence ID" value="NZ_FQUX01000001.1"/>
</dbReference>
<name>A0A1M4V8D7_9FLAO</name>
<evidence type="ECO:0000313" key="3">
    <source>
        <dbReference type="Proteomes" id="UP000184406"/>
    </source>
</evidence>
<dbReference type="OrthoDB" id="1118003at2"/>
<dbReference type="Pfam" id="PF20351">
    <property type="entry name" value="DUF6646"/>
    <property type="match status" value="1"/>
</dbReference>
<dbReference type="InterPro" id="IPR046588">
    <property type="entry name" value="DUF6646"/>
</dbReference>
<proteinExistence type="predicted"/>
<keyword evidence="3" id="KW-1185">Reference proteome</keyword>
<organism evidence="2 3">
    <name type="scientific">Arenibacter palladensis</name>
    <dbReference type="NCBI Taxonomy" id="237373"/>
    <lineage>
        <taxon>Bacteria</taxon>
        <taxon>Pseudomonadati</taxon>
        <taxon>Bacteroidota</taxon>
        <taxon>Flavobacteriia</taxon>
        <taxon>Flavobacteriales</taxon>
        <taxon>Flavobacteriaceae</taxon>
        <taxon>Arenibacter</taxon>
    </lineage>
</organism>
<dbReference type="Proteomes" id="UP000184406">
    <property type="component" value="Unassembled WGS sequence"/>
</dbReference>
<evidence type="ECO:0008006" key="4">
    <source>
        <dbReference type="Google" id="ProtNLM"/>
    </source>
</evidence>
<accession>A0A1M4V8D7</accession>
<gene>
    <name evidence="2" type="ORF">SAMN03080594_101877</name>
</gene>
<sequence>MRKLLFALVFVLAVSSVNAQAFEGKEDMKFQIGANFQDNGSGIVVTYDYGLGENFSLGLSSSYVLGVAELIDADFGDRIDLKARFNANLGSVFQLGDNVDIYPGLDLGLKNFGGHLGVRYFFSDGFGVFTELGVPLAKYKTEDLSPAEELHNQFVFSLGASFNLN</sequence>
<reference evidence="3" key="1">
    <citation type="submission" date="2016-11" db="EMBL/GenBank/DDBJ databases">
        <authorList>
            <person name="Varghese N."/>
            <person name="Submissions S."/>
        </authorList>
    </citation>
    <scope>NUCLEOTIDE SEQUENCE [LARGE SCALE GENOMIC DNA]</scope>
    <source>
        <strain evidence="3">DSM 17539</strain>
    </source>
</reference>
<feature type="chain" id="PRO_5012138071" description="Outer membrane protein beta-barrel domain-containing protein" evidence="1">
    <location>
        <begin position="22"/>
        <end position="165"/>
    </location>
</feature>
<dbReference type="EMBL" id="FQUX01000001">
    <property type="protein sequence ID" value="SHE65118.1"/>
    <property type="molecule type" value="Genomic_DNA"/>
</dbReference>
<evidence type="ECO:0000313" key="2">
    <source>
        <dbReference type="EMBL" id="SHE65118.1"/>
    </source>
</evidence>
<feature type="signal peptide" evidence="1">
    <location>
        <begin position="1"/>
        <end position="21"/>
    </location>
</feature>
<keyword evidence="1" id="KW-0732">Signal</keyword>